<organism evidence="1 2">
    <name type="scientific">Streptococcus mitis</name>
    <dbReference type="NCBI Taxonomy" id="28037"/>
    <lineage>
        <taxon>Bacteria</taxon>
        <taxon>Bacillati</taxon>
        <taxon>Bacillota</taxon>
        <taxon>Bacilli</taxon>
        <taxon>Lactobacillales</taxon>
        <taxon>Streptococcaceae</taxon>
        <taxon>Streptococcus</taxon>
        <taxon>Streptococcus mitis group</taxon>
    </lineage>
</organism>
<dbReference type="EMBL" id="JAGZLW010000003">
    <property type="protein sequence ID" value="MBS4947390.1"/>
    <property type="molecule type" value="Genomic_DNA"/>
</dbReference>
<comment type="caution">
    <text evidence="1">The sequence shown here is derived from an EMBL/GenBank/DDBJ whole genome shotgun (WGS) entry which is preliminary data.</text>
</comment>
<gene>
    <name evidence="1" type="ORF">KHZ51_01545</name>
</gene>
<dbReference type="AlphaFoldDB" id="A0A942X7I7"/>
<name>A0A942X7I7_STRMT</name>
<protein>
    <submittedName>
        <fullName evidence="1">Uncharacterized protein</fullName>
    </submittedName>
</protein>
<sequence length="88" mass="9828">MDVIEIIKQLYSYAQENGFQKLNEGNVVRPKGLEPIFNMSAISEHISLFKIPPETGCVEKHVTKNLSCFSNKLDGVCKSSSRTFTGFS</sequence>
<proteinExistence type="predicted"/>
<evidence type="ECO:0000313" key="1">
    <source>
        <dbReference type="EMBL" id="MBS4947390.1"/>
    </source>
</evidence>
<reference evidence="1" key="1">
    <citation type="submission" date="2021-02" db="EMBL/GenBank/DDBJ databases">
        <title>Infant gut strain persistence is associated with maternal origin, phylogeny, and functional potential including surface adhesion and iron acquisition.</title>
        <authorList>
            <person name="Lou Y.C."/>
        </authorList>
    </citation>
    <scope>NUCLEOTIDE SEQUENCE</scope>
    <source>
        <strain evidence="1">L3_114_025G1_dasL3_114_025G1_concoct_29</strain>
    </source>
</reference>
<dbReference type="Proteomes" id="UP000759590">
    <property type="component" value="Unassembled WGS sequence"/>
</dbReference>
<accession>A0A942X7I7</accession>
<evidence type="ECO:0000313" key="2">
    <source>
        <dbReference type="Proteomes" id="UP000759590"/>
    </source>
</evidence>